<evidence type="ECO:0000256" key="2">
    <source>
        <dbReference type="ARBA" id="ARBA00011971"/>
    </source>
</evidence>
<evidence type="ECO:0000256" key="3">
    <source>
        <dbReference type="ARBA" id="ARBA00022676"/>
    </source>
</evidence>
<dbReference type="SUPFAM" id="SSF53271">
    <property type="entry name" value="PRTase-like"/>
    <property type="match status" value="1"/>
</dbReference>
<keyword evidence="4 7" id="KW-0808">Transferase</keyword>
<proteinExistence type="inferred from homology"/>
<reference evidence="10 11" key="1">
    <citation type="submission" date="2019-02" db="EMBL/GenBank/DDBJ databases">
        <title>Deep-cultivation of Planctomycetes and their phenomic and genomic characterization uncovers novel biology.</title>
        <authorList>
            <person name="Wiegand S."/>
            <person name="Jogler M."/>
            <person name="Boedeker C."/>
            <person name="Pinto D."/>
            <person name="Vollmers J."/>
            <person name="Rivas-Marin E."/>
            <person name="Kohn T."/>
            <person name="Peeters S.H."/>
            <person name="Heuer A."/>
            <person name="Rast P."/>
            <person name="Oberbeckmann S."/>
            <person name="Bunk B."/>
            <person name="Jeske O."/>
            <person name="Meyerdierks A."/>
            <person name="Storesund J.E."/>
            <person name="Kallscheuer N."/>
            <person name="Luecker S."/>
            <person name="Lage O.M."/>
            <person name="Pohl T."/>
            <person name="Merkel B.J."/>
            <person name="Hornburger P."/>
            <person name="Mueller R.-W."/>
            <person name="Bruemmer F."/>
            <person name="Labrenz M."/>
            <person name="Spormann A.M."/>
            <person name="Op den Camp H."/>
            <person name="Overmann J."/>
            <person name="Amann R."/>
            <person name="Jetten M.S.M."/>
            <person name="Mascher T."/>
            <person name="Medema M.H."/>
            <person name="Devos D.P."/>
            <person name="Kaster A.-K."/>
            <person name="Ovreas L."/>
            <person name="Rohde M."/>
            <person name="Galperin M.Y."/>
            <person name="Jogler C."/>
        </authorList>
    </citation>
    <scope>NUCLEOTIDE SEQUENCE [LARGE SCALE GENOMIC DNA]</scope>
    <source>
        <strain evidence="10 11">Pla163</strain>
    </source>
</reference>
<comment type="similarity">
    <text evidence="7">Belongs to the purine/pyrimidine phosphoribosyltransferase family. PyrE subfamily.</text>
</comment>
<comment type="caution">
    <text evidence="7">Lacks conserved residue(s) required for the propagation of feature annotation.</text>
</comment>
<name>A0A518D453_9BACT</name>
<dbReference type="GO" id="GO:0004588">
    <property type="term" value="F:orotate phosphoribosyltransferase activity"/>
    <property type="evidence" value="ECO:0007669"/>
    <property type="project" value="UniProtKB-UniRule"/>
</dbReference>
<gene>
    <name evidence="7 10" type="primary">pyrE</name>
    <name evidence="10" type="ORF">Pla163_34090</name>
</gene>
<keyword evidence="11" id="KW-1185">Reference proteome</keyword>
<dbReference type="AlphaFoldDB" id="A0A518D453"/>
<comment type="pathway">
    <text evidence="1 7">Pyrimidine metabolism; UMP biosynthesis via de novo pathway; UMP from orotate: step 1/2.</text>
</comment>
<feature type="binding site" description="in other chain" evidence="7">
    <location>
        <begin position="128"/>
        <end position="136"/>
    </location>
    <ligand>
        <name>5-phospho-alpha-D-ribose 1-diphosphate</name>
        <dbReference type="ChEBI" id="CHEBI:58017"/>
        <note>ligand shared between dimeric partners</note>
    </ligand>
</feature>
<dbReference type="Gene3D" id="3.40.50.2020">
    <property type="match status" value="1"/>
</dbReference>
<dbReference type="UniPathway" id="UPA00070">
    <property type="reaction ID" value="UER00119"/>
</dbReference>
<comment type="function">
    <text evidence="7">Catalyzes the transfer of a ribosyl phosphate group from 5-phosphoribose 1-diphosphate to orotate, leading to the formation of orotidine monophosphate (OMP).</text>
</comment>
<feature type="region of interest" description="Disordered" evidence="8">
    <location>
        <begin position="185"/>
        <end position="205"/>
    </location>
</feature>
<dbReference type="InterPro" id="IPR029057">
    <property type="entry name" value="PRTase-like"/>
</dbReference>
<dbReference type="EC" id="2.4.2.10" evidence="2 7"/>
<evidence type="ECO:0000313" key="11">
    <source>
        <dbReference type="Proteomes" id="UP000319342"/>
    </source>
</evidence>
<comment type="catalytic activity">
    <reaction evidence="7">
        <text>orotidine 5'-phosphate + diphosphate = orotate + 5-phospho-alpha-D-ribose 1-diphosphate</text>
        <dbReference type="Rhea" id="RHEA:10380"/>
        <dbReference type="ChEBI" id="CHEBI:30839"/>
        <dbReference type="ChEBI" id="CHEBI:33019"/>
        <dbReference type="ChEBI" id="CHEBI:57538"/>
        <dbReference type="ChEBI" id="CHEBI:58017"/>
        <dbReference type="EC" id="2.4.2.10"/>
    </reaction>
</comment>
<evidence type="ECO:0000256" key="7">
    <source>
        <dbReference type="HAMAP-Rule" id="MF_01208"/>
    </source>
</evidence>
<dbReference type="InterPro" id="IPR006273">
    <property type="entry name" value="Orotate_PRibTrfase_bac"/>
</dbReference>
<dbReference type="Pfam" id="PF00156">
    <property type="entry name" value="Pribosyltran"/>
    <property type="match status" value="1"/>
</dbReference>
<feature type="domain" description="Phosphoribosyltransferase" evidence="9">
    <location>
        <begin position="58"/>
        <end position="161"/>
    </location>
</feature>
<feature type="binding site" evidence="7">
    <location>
        <position position="160"/>
    </location>
    <ligand>
        <name>orotate</name>
        <dbReference type="ChEBI" id="CHEBI:30839"/>
    </ligand>
</feature>
<protein>
    <recommendedName>
        <fullName evidence="2 7">Orotate phosphoribosyltransferase</fullName>
        <shortName evidence="7">OPRT</shortName>
        <shortName evidence="7">OPRTase</shortName>
        <ecNumber evidence="2 7">2.4.2.10</ecNumber>
    </recommendedName>
</protein>
<dbReference type="HAMAP" id="MF_01208">
    <property type="entry name" value="PyrE"/>
    <property type="match status" value="1"/>
</dbReference>
<dbReference type="CDD" id="cd06223">
    <property type="entry name" value="PRTases_typeI"/>
    <property type="match status" value="1"/>
</dbReference>
<sequence>MSGVSGNDVLGSGEVLDLLRRENALLEGHFLLSSGLHSDRYFQCALALCDPRSAGQLANALVARLAAEGLEYDLVVGPALGAVVWAQEVARAAGTKSFFTERKGEKGAGMALRRGFVIAPGTRCLVVEDVVTTGGSAKEVIDLLNEIGAKVVAVGSVVNRSGGNPFADLGLPLVALAEVTARTWAPSDPPEGFENSTPIKPGSRA</sequence>
<keyword evidence="3 7" id="KW-0328">Glycosyltransferase</keyword>
<keyword evidence="6 7" id="KW-0665">Pyrimidine biosynthesis</keyword>
<evidence type="ECO:0000313" key="10">
    <source>
        <dbReference type="EMBL" id="QDU86258.1"/>
    </source>
</evidence>
<accession>A0A518D453</accession>
<feature type="binding site" evidence="7">
    <location>
        <position position="132"/>
    </location>
    <ligand>
        <name>orotate</name>
        <dbReference type="ChEBI" id="CHEBI:30839"/>
    </ligand>
</feature>
<evidence type="ECO:0000256" key="1">
    <source>
        <dbReference type="ARBA" id="ARBA00004889"/>
    </source>
</evidence>
<feature type="binding site" evidence="7">
    <location>
        <position position="102"/>
    </location>
    <ligand>
        <name>5-phospho-alpha-D-ribose 1-diphosphate</name>
        <dbReference type="ChEBI" id="CHEBI:58017"/>
        <note>ligand shared between dimeric partners</note>
    </ligand>
</feature>
<dbReference type="GO" id="GO:0000287">
    <property type="term" value="F:magnesium ion binding"/>
    <property type="evidence" value="ECO:0007669"/>
    <property type="project" value="UniProtKB-UniRule"/>
</dbReference>
<dbReference type="PANTHER" id="PTHR19278:SF9">
    <property type="entry name" value="URIDINE 5'-MONOPHOSPHATE SYNTHASE"/>
    <property type="match status" value="1"/>
</dbReference>
<dbReference type="InterPro" id="IPR000836">
    <property type="entry name" value="PRTase_dom"/>
</dbReference>
<dbReference type="InterPro" id="IPR023031">
    <property type="entry name" value="OPRT"/>
</dbReference>
<feature type="binding site" description="in other chain" evidence="7">
    <location>
        <position position="103"/>
    </location>
    <ligand>
        <name>5-phospho-alpha-D-ribose 1-diphosphate</name>
        <dbReference type="ChEBI" id="CHEBI:58017"/>
        <note>ligand shared between dimeric partners</note>
    </ligand>
</feature>
<dbReference type="EMBL" id="CP036290">
    <property type="protein sequence ID" value="QDU86258.1"/>
    <property type="molecule type" value="Genomic_DNA"/>
</dbReference>
<comment type="cofactor">
    <cofactor evidence="7">
        <name>Mg(2+)</name>
        <dbReference type="ChEBI" id="CHEBI:18420"/>
    </cofactor>
</comment>
<evidence type="ECO:0000256" key="5">
    <source>
        <dbReference type="ARBA" id="ARBA00022842"/>
    </source>
</evidence>
<evidence type="ECO:0000256" key="6">
    <source>
        <dbReference type="ARBA" id="ARBA00022975"/>
    </source>
</evidence>
<evidence type="ECO:0000259" key="9">
    <source>
        <dbReference type="Pfam" id="PF00156"/>
    </source>
</evidence>
<dbReference type="PANTHER" id="PTHR19278">
    <property type="entry name" value="OROTATE PHOSPHORIBOSYLTRANSFERASE"/>
    <property type="match status" value="1"/>
</dbReference>
<keyword evidence="5 7" id="KW-0460">Magnesium</keyword>
<dbReference type="GO" id="GO:0019856">
    <property type="term" value="P:pyrimidine nucleobase biosynthetic process"/>
    <property type="evidence" value="ECO:0007669"/>
    <property type="project" value="InterPro"/>
</dbReference>
<dbReference type="Proteomes" id="UP000319342">
    <property type="component" value="Chromosome"/>
</dbReference>
<organism evidence="10 11">
    <name type="scientific">Rohdeia mirabilis</name>
    <dbReference type="NCBI Taxonomy" id="2528008"/>
    <lineage>
        <taxon>Bacteria</taxon>
        <taxon>Pseudomonadati</taxon>
        <taxon>Planctomycetota</taxon>
        <taxon>Planctomycetia</taxon>
        <taxon>Planctomycetia incertae sedis</taxon>
        <taxon>Rohdeia</taxon>
    </lineage>
</organism>
<comment type="subunit">
    <text evidence="7">Homodimer.</text>
</comment>
<evidence type="ECO:0000256" key="8">
    <source>
        <dbReference type="SAM" id="MobiDB-lite"/>
    </source>
</evidence>
<feature type="binding site" evidence="7">
    <location>
        <position position="106"/>
    </location>
    <ligand>
        <name>5-phospho-alpha-D-ribose 1-diphosphate</name>
        <dbReference type="ChEBI" id="CHEBI:58017"/>
        <note>ligand shared between dimeric partners</note>
    </ligand>
</feature>
<dbReference type="NCBIfam" id="TIGR01367">
    <property type="entry name" value="pyrE_Therm"/>
    <property type="match status" value="1"/>
</dbReference>
<evidence type="ECO:0000256" key="4">
    <source>
        <dbReference type="ARBA" id="ARBA00022679"/>
    </source>
</evidence>
<dbReference type="GO" id="GO:0044205">
    <property type="term" value="P:'de novo' UMP biosynthetic process"/>
    <property type="evidence" value="ECO:0007669"/>
    <property type="project" value="UniProtKB-UniRule"/>
</dbReference>